<dbReference type="SUPFAM" id="SSF51735">
    <property type="entry name" value="NAD(P)-binding Rossmann-fold domains"/>
    <property type="match status" value="1"/>
</dbReference>
<dbReference type="RefSeq" id="WP_377911479.1">
    <property type="nucleotide sequence ID" value="NZ_JBHRZT010000007.1"/>
</dbReference>
<proteinExistence type="predicted"/>
<evidence type="ECO:0000259" key="1">
    <source>
        <dbReference type="Pfam" id="PF07991"/>
    </source>
</evidence>
<dbReference type="InterPro" id="IPR013116">
    <property type="entry name" value="KARI_N"/>
</dbReference>
<sequence>MNDKEFEQLILKCYSNKTVAILGYQDNGGQQRAHFLRSHGIDVVIGLRIGDENWELAKQDGFTVLPVWEAAELAQVAQVW</sequence>
<dbReference type="InterPro" id="IPR036291">
    <property type="entry name" value="NAD(P)-bd_dom_sf"/>
</dbReference>
<evidence type="ECO:0000313" key="3">
    <source>
        <dbReference type="Proteomes" id="UP001595752"/>
    </source>
</evidence>
<dbReference type="Gene3D" id="3.40.50.720">
    <property type="entry name" value="NAD(P)-binding Rossmann-like Domain"/>
    <property type="match status" value="1"/>
</dbReference>
<comment type="caution">
    <text evidence="2">The sequence shown here is derived from an EMBL/GenBank/DDBJ whole genome shotgun (WGS) entry which is preliminary data.</text>
</comment>
<accession>A0ABV8AZ35</accession>
<keyword evidence="3" id="KW-1185">Reference proteome</keyword>
<organism evidence="2 3">
    <name type="scientific">Bacillus songklensis</name>
    <dbReference type="NCBI Taxonomy" id="1069116"/>
    <lineage>
        <taxon>Bacteria</taxon>
        <taxon>Bacillati</taxon>
        <taxon>Bacillota</taxon>
        <taxon>Bacilli</taxon>
        <taxon>Bacillales</taxon>
        <taxon>Bacillaceae</taxon>
        <taxon>Bacillus</taxon>
    </lineage>
</organism>
<gene>
    <name evidence="2" type="ORF">ACFOU2_01210</name>
</gene>
<dbReference type="Proteomes" id="UP001595752">
    <property type="component" value="Unassembled WGS sequence"/>
</dbReference>
<feature type="domain" description="KARI N-terminal Rossmann" evidence="1">
    <location>
        <begin position="15"/>
        <end position="78"/>
    </location>
</feature>
<name>A0ABV8AZ35_9BACI</name>
<dbReference type="EMBL" id="JBHRZT010000007">
    <property type="protein sequence ID" value="MFC3882216.1"/>
    <property type="molecule type" value="Genomic_DNA"/>
</dbReference>
<dbReference type="Pfam" id="PF07991">
    <property type="entry name" value="KARI_N"/>
    <property type="match status" value="1"/>
</dbReference>
<protein>
    <recommendedName>
        <fullName evidence="1">KARI N-terminal Rossmann domain-containing protein</fullName>
    </recommendedName>
</protein>
<evidence type="ECO:0000313" key="2">
    <source>
        <dbReference type="EMBL" id="MFC3882216.1"/>
    </source>
</evidence>
<reference evidence="3" key="1">
    <citation type="journal article" date="2019" name="Int. J. Syst. Evol. Microbiol.">
        <title>The Global Catalogue of Microorganisms (GCM) 10K type strain sequencing project: providing services to taxonomists for standard genome sequencing and annotation.</title>
        <authorList>
            <consortium name="The Broad Institute Genomics Platform"/>
            <consortium name="The Broad Institute Genome Sequencing Center for Infectious Disease"/>
            <person name="Wu L."/>
            <person name="Ma J."/>
        </authorList>
    </citation>
    <scope>NUCLEOTIDE SEQUENCE [LARGE SCALE GENOMIC DNA]</scope>
    <source>
        <strain evidence="3">CCUG 61889</strain>
    </source>
</reference>